<feature type="domain" description="DUF5655" evidence="1">
    <location>
        <begin position="18"/>
        <end position="124"/>
    </location>
</feature>
<dbReference type="RefSeq" id="WP_289826664.1">
    <property type="nucleotide sequence ID" value="NZ_JAUEIR010000002.1"/>
</dbReference>
<dbReference type="AlphaFoldDB" id="A0AAW7JQB2"/>
<evidence type="ECO:0000259" key="1">
    <source>
        <dbReference type="Pfam" id="PF18899"/>
    </source>
</evidence>
<dbReference type="InterPro" id="IPR043714">
    <property type="entry name" value="DUF5655"/>
</dbReference>
<accession>A0AAW7JQB2</accession>
<sequence length="136" mass="15762">MERRDDELERFFARDPLMLPIYRVLEDRILAEIGADVLIRVQKTQITFSDRRVFGCASLPIRRKRDWPRHCLMVTFGLAHRVDAPRIAVATGPYPNRWTHHVLVERPDEIDDELMAWMREAHAFALSKGGAGRPSA</sequence>
<proteinExistence type="predicted"/>
<protein>
    <submittedName>
        <fullName evidence="2">DUF5655 domain-containing protein</fullName>
    </submittedName>
</protein>
<reference evidence="2" key="1">
    <citation type="submission" date="2023-06" db="EMBL/GenBank/DDBJ databases">
        <authorList>
            <person name="Zeman M."/>
            <person name="Kubasova T."/>
            <person name="Jahodarova E."/>
            <person name="Nykrynova M."/>
            <person name="Rychlik I."/>
        </authorList>
    </citation>
    <scope>NUCLEOTIDE SEQUENCE</scope>
    <source>
        <strain evidence="2">15_COKtk</strain>
    </source>
</reference>
<reference evidence="2" key="2">
    <citation type="submission" date="2023-08" db="EMBL/GenBank/DDBJ databases">
        <title>Identification and characterization of horizontal gene transfer across gut microbiota members of farm animals based on homology search.</title>
        <authorList>
            <person name="Schwarzerova J."/>
            <person name="Nykrynova M."/>
            <person name="Jureckova K."/>
            <person name="Cejkova D."/>
            <person name="Rychlik I."/>
        </authorList>
    </citation>
    <scope>NUCLEOTIDE SEQUENCE</scope>
    <source>
        <strain evidence="2">15_COKtk</strain>
    </source>
</reference>
<organism evidence="2 3">
    <name type="scientific">Collinsella ihumii</name>
    <dbReference type="NCBI Taxonomy" id="1720204"/>
    <lineage>
        <taxon>Bacteria</taxon>
        <taxon>Bacillati</taxon>
        <taxon>Actinomycetota</taxon>
        <taxon>Coriobacteriia</taxon>
        <taxon>Coriobacteriales</taxon>
        <taxon>Coriobacteriaceae</taxon>
        <taxon>Collinsella</taxon>
    </lineage>
</organism>
<evidence type="ECO:0000313" key="2">
    <source>
        <dbReference type="EMBL" id="MDN0068582.1"/>
    </source>
</evidence>
<dbReference type="Proteomes" id="UP001168505">
    <property type="component" value="Unassembled WGS sequence"/>
</dbReference>
<comment type="caution">
    <text evidence="2">The sequence shown here is derived from an EMBL/GenBank/DDBJ whole genome shotgun (WGS) entry which is preliminary data.</text>
</comment>
<gene>
    <name evidence="2" type="ORF">QVN40_02550</name>
</gene>
<dbReference type="Pfam" id="PF18899">
    <property type="entry name" value="DUF5655"/>
    <property type="match status" value="1"/>
</dbReference>
<name>A0AAW7JQB2_9ACTN</name>
<evidence type="ECO:0000313" key="3">
    <source>
        <dbReference type="Proteomes" id="UP001168505"/>
    </source>
</evidence>
<dbReference type="EMBL" id="JAUEIR010000002">
    <property type="protein sequence ID" value="MDN0068582.1"/>
    <property type="molecule type" value="Genomic_DNA"/>
</dbReference>